<dbReference type="InterPro" id="IPR003817">
    <property type="entry name" value="PS_Dcarbxylase"/>
</dbReference>
<sequence length="402" mass="44578">MSNAGTTTILPEEMGKPLEESLDHLVENSNKVSLGGGKDVLAPSEQRAAETEDSQADAIHSHGGHSRKWLKKFFPSEETMDRLFSMEHMGNYVINRMTGKKIFETMPIYVRVGMHLLFVSGCSYMSYSSVEKLLENQSIKQGKIYDQTGPEVREHIETFIKTYELPLEELLVKDLDQYPTFNSFFSRRLVPTARPITSPNDPSIVISPADCRMTVFNTVDKAKQLWIKGKQFTLPSLLTGDDDTETRFTEIQNDSTAAISIARLAPQDYHRFHSPVEGVVGDIKDIHAVNPQAINEDLNVFTLNKRSVMLIHANFGPGRESVPIAFVAIGAMLVGSIGWSKKPGDKVVKGEELGWFQYGGSTTITIFPSKSGVAFDADVVSNSENGMETLVRVGMEIGKVQP</sequence>
<evidence type="ECO:0000256" key="2">
    <source>
        <dbReference type="ARBA" id="ARBA00023239"/>
    </source>
</evidence>
<accession>A0AAX4KNJ3</accession>
<dbReference type="Proteomes" id="UP001358614">
    <property type="component" value="Chromosome 1"/>
</dbReference>
<keyword evidence="2" id="KW-0456">Lyase</keyword>
<keyword evidence="5" id="KW-1185">Reference proteome</keyword>
<organism evidence="4 5">
    <name type="scientific">Kwoniella europaea PYCC6329</name>
    <dbReference type="NCBI Taxonomy" id="1423913"/>
    <lineage>
        <taxon>Eukaryota</taxon>
        <taxon>Fungi</taxon>
        <taxon>Dikarya</taxon>
        <taxon>Basidiomycota</taxon>
        <taxon>Agaricomycotina</taxon>
        <taxon>Tremellomycetes</taxon>
        <taxon>Tremellales</taxon>
        <taxon>Cryptococcaceae</taxon>
        <taxon>Kwoniella</taxon>
    </lineage>
</organism>
<dbReference type="RefSeq" id="XP_066086012.1">
    <property type="nucleotide sequence ID" value="XM_066229915.1"/>
</dbReference>
<dbReference type="GeneID" id="91104956"/>
<dbReference type="GO" id="GO:0004609">
    <property type="term" value="F:phosphatidylserine decarboxylase activity"/>
    <property type="evidence" value="ECO:0007669"/>
    <property type="project" value="InterPro"/>
</dbReference>
<proteinExistence type="predicted"/>
<evidence type="ECO:0000313" key="4">
    <source>
        <dbReference type="EMBL" id="WWD08045.1"/>
    </source>
</evidence>
<reference evidence="4 5" key="1">
    <citation type="submission" date="2024-01" db="EMBL/GenBank/DDBJ databases">
        <title>Comparative genomics of Cryptococcus and Kwoniella reveals pathogenesis evolution and contrasting modes of karyotype evolution via chromosome fusion or intercentromeric recombination.</title>
        <authorList>
            <person name="Coelho M.A."/>
            <person name="David-Palma M."/>
            <person name="Shea T."/>
            <person name="Bowers K."/>
            <person name="McGinley-Smith S."/>
            <person name="Mohammad A.W."/>
            <person name="Gnirke A."/>
            <person name="Yurkov A.M."/>
            <person name="Nowrousian M."/>
            <person name="Sun S."/>
            <person name="Cuomo C.A."/>
            <person name="Heitman J."/>
        </authorList>
    </citation>
    <scope>NUCLEOTIDE SEQUENCE [LARGE SCALE GENOMIC DNA]</scope>
    <source>
        <strain evidence="4 5">PYCC6329</strain>
    </source>
</reference>
<dbReference type="GO" id="GO:0008654">
    <property type="term" value="P:phospholipid biosynthetic process"/>
    <property type="evidence" value="ECO:0007669"/>
    <property type="project" value="InterPro"/>
</dbReference>
<feature type="region of interest" description="Disordered" evidence="3">
    <location>
        <begin position="44"/>
        <end position="63"/>
    </location>
</feature>
<dbReference type="PANTHER" id="PTHR10067:SF17">
    <property type="entry name" value="PHOSPHATIDYLSERINE DECARBOXYLASE PROENZYME 2"/>
    <property type="match status" value="1"/>
</dbReference>
<dbReference type="PANTHER" id="PTHR10067">
    <property type="entry name" value="PHOSPHATIDYLSERINE DECARBOXYLASE"/>
    <property type="match status" value="1"/>
</dbReference>
<dbReference type="Pfam" id="PF02666">
    <property type="entry name" value="PS_Dcarbxylase"/>
    <property type="match status" value="1"/>
</dbReference>
<name>A0AAX4KNJ3_9TREE</name>
<evidence type="ECO:0000256" key="1">
    <source>
        <dbReference type="ARBA" id="ARBA00022793"/>
    </source>
</evidence>
<keyword evidence="1" id="KW-0210">Decarboxylase</keyword>
<evidence type="ECO:0000313" key="5">
    <source>
        <dbReference type="Proteomes" id="UP001358614"/>
    </source>
</evidence>
<dbReference type="KEGG" id="ker:91104956"/>
<dbReference type="AlphaFoldDB" id="A0AAX4KNJ3"/>
<gene>
    <name evidence="4" type="ORF">V865_006155</name>
</gene>
<protein>
    <submittedName>
        <fullName evidence="4">Phosphatidylserine decarboxylase</fullName>
    </submittedName>
</protein>
<dbReference type="EMBL" id="CP144089">
    <property type="protein sequence ID" value="WWD08045.1"/>
    <property type="molecule type" value="Genomic_DNA"/>
</dbReference>
<evidence type="ECO:0000256" key="3">
    <source>
        <dbReference type="SAM" id="MobiDB-lite"/>
    </source>
</evidence>